<evidence type="ECO:0000313" key="5">
    <source>
        <dbReference type="EMBL" id="KRU10812.1"/>
    </source>
</evidence>
<dbReference type="Pfam" id="PF13280">
    <property type="entry name" value="WYL"/>
    <property type="match status" value="1"/>
</dbReference>
<dbReference type="SUPFAM" id="SSF46785">
    <property type="entry name" value="Winged helix' DNA-binding domain"/>
    <property type="match status" value="1"/>
</dbReference>
<reference evidence="4 7" key="1">
    <citation type="journal article" date="2015" name="Genome Announc.">
        <title>Complete Genome Sequence of the Nitrogen-Fixing and Solvent-Producing Clostridium pasteurianum DSM 525.</title>
        <authorList>
            <person name="Poehlein A."/>
            <person name="Grosse-Honebrink A."/>
            <person name="Zhang Y."/>
            <person name="Minton N.P."/>
            <person name="Daniel R."/>
        </authorList>
    </citation>
    <scope>NUCLEOTIDE SEQUENCE [LARGE SCALE GENOMIC DNA]</scope>
    <source>
        <strain evidence="4">DSM 525</strain>
        <strain evidence="7">DSM 525 / ATCC 6013</strain>
    </source>
</reference>
<dbReference type="PATRIC" id="fig|1262449.3.peg.2396"/>
<evidence type="ECO:0000259" key="3">
    <source>
        <dbReference type="PROSITE" id="PS51000"/>
    </source>
</evidence>
<gene>
    <name evidence="4" type="ORF">CLPA_c31260</name>
    <name evidence="5" type="ORF">CP6013_00059</name>
</gene>
<dbReference type="Proteomes" id="UP000030905">
    <property type="component" value="Chromosome"/>
</dbReference>
<evidence type="ECO:0000256" key="1">
    <source>
        <dbReference type="ARBA" id="ARBA00023015"/>
    </source>
</evidence>
<reference evidence="5 6" key="3">
    <citation type="journal article" name="Genome Announc.">
        <title>Improved Draft Genome Sequence of Clostridium pasteurianum Strain ATCC 6013 (DSM 525) Using a Hybrid Next-Generation Sequencing Approach.</title>
        <authorList>
            <person name="Pyne M.E."/>
            <person name="Utturkar S."/>
            <person name="Brown S.D."/>
            <person name="Moo-Young M."/>
            <person name="Chung D.A."/>
            <person name="Chou C.P."/>
        </authorList>
    </citation>
    <scope>NUCLEOTIDE SEQUENCE [LARGE SCALE GENOMIC DNA]</scope>
    <source>
        <strain evidence="5 6">ATCC 6013</strain>
    </source>
</reference>
<keyword evidence="7" id="KW-1185">Reference proteome</keyword>
<keyword evidence="1" id="KW-0805">Transcription regulation</keyword>
<evidence type="ECO:0000313" key="7">
    <source>
        <dbReference type="Proteomes" id="UP000030905"/>
    </source>
</evidence>
<evidence type="ECO:0000313" key="4">
    <source>
        <dbReference type="EMBL" id="AJA53180.1"/>
    </source>
</evidence>
<organism evidence="4 7">
    <name type="scientific">Clostridium pasteurianum DSM 525 = ATCC 6013</name>
    <dbReference type="NCBI Taxonomy" id="1262449"/>
    <lineage>
        <taxon>Bacteria</taxon>
        <taxon>Bacillati</taxon>
        <taxon>Bacillota</taxon>
        <taxon>Clostridia</taxon>
        <taxon>Eubacteriales</taxon>
        <taxon>Clostridiaceae</taxon>
        <taxon>Clostridium</taxon>
    </lineage>
</organism>
<dbReference type="GO" id="GO:0003700">
    <property type="term" value="F:DNA-binding transcription factor activity"/>
    <property type="evidence" value="ECO:0007669"/>
    <property type="project" value="InterPro"/>
</dbReference>
<dbReference type="Gene3D" id="1.10.10.10">
    <property type="entry name" value="Winged helix-like DNA-binding domain superfamily/Winged helix DNA-binding domain"/>
    <property type="match status" value="1"/>
</dbReference>
<dbReference type="PROSITE" id="PS52050">
    <property type="entry name" value="WYL"/>
    <property type="match status" value="1"/>
</dbReference>
<keyword evidence="2" id="KW-0804">Transcription</keyword>
<dbReference type="KEGG" id="cpat:CLPA_c31260"/>
<dbReference type="Proteomes" id="UP000028042">
    <property type="component" value="Unassembled WGS sequence"/>
</dbReference>
<evidence type="ECO:0000313" key="6">
    <source>
        <dbReference type="Proteomes" id="UP000028042"/>
    </source>
</evidence>
<feature type="domain" description="HTH deoR-type" evidence="3">
    <location>
        <begin position="2"/>
        <end position="57"/>
    </location>
</feature>
<sequence>MRLHRLLGIIMLLNSRGTMKAGNLAKLLETSERTIYRDIDILCESGIPITSTSGPKGGFSFMEGYKINSKDLETGDVFNILLSSMGIVTEKNTETSQQLKNSILKLENSLSEEHRNEIIKAKERFFIDSQPWWGRKIENKNVDIIKKSLFNLKKLKIYYKKFTGEISERIIRPYGVVVKNSQWYMTAFCELKNEVRIFKCSRIEAVEILKETFKMPENFSLERFWNTSKEKFVNQPTPNLKHNSYPVKIKFYEEKKKLLEGFHIQSSIQLSNKWLYTIDMLSFETACNVIFPLCDRIEVLEPLDLREYIITKTNKILNLYKSK</sequence>
<dbReference type="KEGG" id="cpae:CPAST_c31260"/>
<dbReference type="InterPro" id="IPR036388">
    <property type="entry name" value="WH-like_DNA-bd_sf"/>
</dbReference>
<dbReference type="InterPro" id="IPR026881">
    <property type="entry name" value="WYL_dom"/>
</dbReference>
<proteinExistence type="predicted"/>
<accession>A0A0H3J7M3</accession>
<dbReference type="RefSeq" id="WP_003445579.1">
    <property type="nucleotide sequence ID" value="NZ_ANZB01000007.1"/>
</dbReference>
<dbReference type="InterPro" id="IPR036390">
    <property type="entry name" value="WH_DNA-bd_sf"/>
</dbReference>
<dbReference type="PANTHER" id="PTHR34580:SF1">
    <property type="entry name" value="PROTEIN PAFC"/>
    <property type="match status" value="1"/>
</dbReference>
<reference evidence="5" key="2">
    <citation type="submission" date="2015-10" db="EMBL/GenBank/DDBJ databases">
        <title>Improved Draft Genome Sequence of Clostridium pasteurianum Strain ATCC 6013 (DSM 525) Using a Hybrid Next-Generation Sequencing Approach.</title>
        <authorList>
            <person name="Pyne M.E."/>
            <person name="Utturkar S.M."/>
            <person name="Brown S.D."/>
            <person name="Moo-Young M."/>
            <person name="Chung D.A."/>
            <person name="Chou P.C."/>
        </authorList>
    </citation>
    <scope>NUCLEOTIDE SEQUENCE</scope>
    <source>
        <strain evidence="5">ATCC 6013</strain>
    </source>
</reference>
<dbReference type="EMBL" id="CP009268">
    <property type="protein sequence ID" value="AJA53180.1"/>
    <property type="molecule type" value="Genomic_DNA"/>
</dbReference>
<dbReference type="PROSITE" id="PS51000">
    <property type="entry name" value="HTH_DEOR_2"/>
    <property type="match status" value="1"/>
</dbReference>
<dbReference type="SMART" id="SM00420">
    <property type="entry name" value="HTH_DEOR"/>
    <property type="match status" value="1"/>
</dbReference>
<dbReference type="InterPro" id="IPR013196">
    <property type="entry name" value="HTH_11"/>
</dbReference>
<dbReference type="EMBL" id="JPGY02000001">
    <property type="protein sequence ID" value="KRU10812.1"/>
    <property type="molecule type" value="Genomic_DNA"/>
</dbReference>
<evidence type="ECO:0000256" key="2">
    <source>
        <dbReference type="ARBA" id="ARBA00023163"/>
    </source>
</evidence>
<dbReference type="GeneID" id="93075234"/>
<dbReference type="AlphaFoldDB" id="A0A0H3J7M3"/>
<dbReference type="PANTHER" id="PTHR34580">
    <property type="match status" value="1"/>
</dbReference>
<protein>
    <submittedName>
        <fullName evidence="4">Putative transcriptional regulator</fullName>
    </submittedName>
    <submittedName>
        <fullName evidence="5">WYL domain containing protein</fullName>
    </submittedName>
</protein>
<dbReference type="InterPro" id="IPR001034">
    <property type="entry name" value="DeoR_HTH"/>
</dbReference>
<dbReference type="InterPro" id="IPR051534">
    <property type="entry name" value="CBASS_pafABC_assoc_protein"/>
</dbReference>
<name>A0A0H3J7M3_CLOPA</name>
<dbReference type="eggNOG" id="COG2378">
    <property type="taxonomic scope" value="Bacteria"/>
</dbReference>
<dbReference type="Pfam" id="PF08279">
    <property type="entry name" value="HTH_11"/>
    <property type="match status" value="1"/>
</dbReference>